<feature type="compositionally biased region" description="Low complexity" evidence="4">
    <location>
        <begin position="1547"/>
        <end position="1560"/>
    </location>
</feature>
<dbReference type="Pfam" id="PF00632">
    <property type="entry name" value="HECT"/>
    <property type="match status" value="1"/>
</dbReference>
<evidence type="ECO:0000256" key="2">
    <source>
        <dbReference type="ARBA" id="ARBA00022786"/>
    </source>
</evidence>
<dbReference type="PROSITE" id="PS50237">
    <property type="entry name" value="HECT"/>
    <property type="match status" value="1"/>
</dbReference>
<dbReference type="GO" id="GO:0043161">
    <property type="term" value="P:proteasome-mediated ubiquitin-dependent protein catabolic process"/>
    <property type="evidence" value="ECO:0007669"/>
    <property type="project" value="TreeGrafter"/>
</dbReference>
<name>A0A0N1PEB2_LEPSE</name>
<dbReference type="Proteomes" id="UP000038009">
    <property type="component" value="Unassembled WGS sequence"/>
</dbReference>
<feature type="compositionally biased region" description="Low complexity" evidence="4">
    <location>
        <begin position="833"/>
        <end position="842"/>
    </location>
</feature>
<feature type="compositionally biased region" description="Polar residues" evidence="4">
    <location>
        <begin position="1320"/>
        <end position="1337"/>
    </location>
</feature>
<dbReference type="EMBL" id="LJSK01000050">
    <property type="protein sequence ID" value="KPI88448.1"/>
    <property type="molecule type" value="Genomic_DNA"/>
</dbReference>
<gene>
    <name evidence="6" type="ORF">ABL78_2461</name>
</gene>
<feature type="region of interest" description="Disordered" evidence="4">
    <location>
        <begin position="798"/>
        <end position="847"/>
    </location>
</feature>
<dbReference type="PANTHER" id="PTHR45670">
    <property type="entry name" value="E3 UBIQUITIN-PROTEIN LIGASE TRIP12"/>
    <property type="match status" value="1"/>
</dbReference>
<evidence type="ECO:0000256" key="3">
    <source>
        <dbReference type="PROSITE-ProRule" id="PRU00104"/>
    </source>
</evidence>
<dbReference type="PANTHER" id="PTHR45670:SF14">
    <property type="entry name" value="E3 UBIQUITIN-PROTEIN LIGASE TRIP12"/>
    <property type="match status" value="1"/>
</dbReference>
<dbReference type="Gene3D" id="3.30.2410.10">
    <property type="entry name" value="Hect, E3 ligase catalytic domain"/>
    <property type="match status" value="1"/>
</dbReference>
<feature type="compositionally biased region" description="Low complexity" evidence="4">
    <location>
        <begin position="798"/>
        <end position="811"/>
    </location>
</feature>
<dbReference type="GO" id="GO:0061630">
    <property type="term" value="F:ubiquitin protein ligase activity"/>
    <property type="evidence" value="ECO:0007669"/>
    <property type="project" value="InterPro"/>
</dbReference>
<dbReference type="SMART" id="SM00119">
    <property type="entry name" value="HECTc"/>
    <property type="match status" value="1"/>
</dbReference>
<dbReference type="VEuPathDB" id="TriTrypDB:Lsey_0050_0190"/>
<feature type="region of interest" description="Disordered" evidence="4">
    <location>
        <begin position="2210"/>
        <end position="2230"/>
    </location>
</feature>
<feature type="compositionally biased region" description="Polar residues" evidence="4">
    <location>
        <begin position="1521"/>
        <end position="1536"/>
    </location>
</feature>
<feature type="region of interest" description="Disordered" evidence="4">
    <location>
        <begin position="1304"/>
        <end position="1350"/>
    </location>
</feature>
<evidence type="ECO:0000313" key="7">
    <source>
        <dbReference type="Proteomes" id="UP000038009"/>
    </source>
</evidence>
<dbReference type="OMA" id="GPAMEFY"/>
<feature type="region of interest" description="Disordered" evidence="4">
    <location>
        <begin position="1156"/>
        <end position="1191"/>
    </location>
</feature>
<sequence>MSSTPLLNDIKAAYRRGYAPHSINTDHEHHKIRHDIAENHISSSAREDARRQLEEHLSLLCTSILIGGEQFVREFPSLLYVPVLTDILIAAHAPPPGSGDGVNPLVWDVEEGSMASMTKIGKKPHSAAGMHHGRERLSAAPLPIHYAGFQIASPTELLAIRALALIAGDVPRGSYAFRVVKSPLTISVLAAYLTDSEFLVVNDELTEELLKCFLYLTLAASETCVDANVPRRVVELLLIVEQHHLRLLCVQILSNMLARAREKDLEDVWVPVLSLLMESLSAFVLNSPYHPEMAVHSTSMSLQSRLSATWADNAPSQQGSFLGVGPADTRAHRNVTLKDQTLLMHYVESIVHALDRLFVEVAAMECHIDLIEQFVKVSVQLLRISVLINSFEDRWVVRSLALSPLTTLYLCKPSFAVPLMLRLRMWETVCGCMLATIERKQLEPVGERMVAPAFPASAGSPINGAADDATVVDNADASRTSAAVAPASGSPTSVSSALSNGDASSNTTGHGEDAASVMQNEGTSAQPNAASIASGPVLTTNVMTIPFISDEQELLPMLEFLLLLMPCARSGHSHCDYRDTTGPHFRWTWEDDFHNEMECNESLCRRLERAYQLTRNFRSHECYAMTHGKQRVFYADFLSKVYVSDRKQRHALHRRPLIAGFVHDSRNAFLKGCTCCVTDPDPLFITWANRSNMHLRTADPTVGSSGGYASDNAANPENATGAADANGSEGQRGLARSSSAPSSLNNSLTAHRSARDGTPTSNAGYAALNSGSNGGDGGTGRSISSGVQHFTLSSAAATTASTASPSEASAAVNRQHPGEGVPSTSRGRGGTSARGTTSSPARLPRHQLALQDDDDGDYEASESMHEELGSTYQSSQRSAHQSISLCCCGGPSSTVAHRAPARRLRLQDSIGAATPRDHKQPSVTISLIPLEAMLEDPVEKLQSDPATRKAFLGKDVLSHLLPTMIPALLSLLDNCVNPLVARHSLILLLRCLSLCADLRTQVTGDVIEISLPSDAAAAASAKSSAATGTTLRKLKDGKRFASFRKWITGSSGTTAPRWLRNEWQATKTTLQCFLPALRDLFVGLYLMEGVHIVAGRQDVFGAMKDDLVMTDELARIHIAPEFCSFHLSVPSEQLTTSADAMVLLLGLFPQANPASMPSATPAKASAKNSIASARKVQRNSHADTAAASASQELPLESLTSLVKPAHDLRRNDTSTLSLLPPFLPGFLVDGAMAAAGSETSPHAIVTASPITLHCTAELKAQLGDGEQHHDPPASPTERMSLRVSGASAGAGGAQFGRVSHPHSLSLRLPTHSAPAAKNVSLESSRDCPNNEGTSQLMPATPPSSVSSVVNSTDSRSSGCGVFTAHQVMLLLNYARQVISRGPPVCAVASQIEQSMQSSEFNTVVVLGSSEASAGTLAMPLRTKELTLRTSPAASCPYHFSFTHCTENFFDASQSLFHALKKLGVEFPTSTTVGGTPSNSNTFISDALVHPKNGPDGADGPLSRPQANSSSSAASAIFSLPADTSSHSRPTAPSAGTGSIGGERRSSDNSNLSPMNNNNGRGSKRSSNESGALGAARSSVPTALPNATPQERNKSSTLDGQSQPATEEEVLPVDVNLSAAPKTVDIDALYDVVNKAVAEATGPYQHLPPPLRAVLSFYDYCKGRDIELRAVIVEEPYFMRGMADALKRWFNTVVRTREDEALSSSYSFSLLDADGGGSPNSASRMPLSGSSSRHLRLDSTTRGKILCLVSELGSTVSRDLGFATFSLDTSIVVKQPCSFSKRLRRMRSYGAVRHLVYRPLVVSFEMLSCGTALLTSWPKTSEGEIKSRERTPVVTVRSMALPVVSGVRLRKTGFSVLPNTTIGDLAAALAKQLQLTALSPAPRTPTSYRRTMKCSPIVFPLHTTLERMCSPDQSMLPALTDSSPCFTSEEVFEDPNSSGIRAVSANRVLLFINNEPMLSPLTKLLDALISYAETGSSLRSLVTMPQQAGDSDEVHRNKVLMTLPTLPFWLCKHKIKYVVLEEPLPTSLLTGNTLTSVWSVPNSRRCGCSGIEPNFLCSPKHLFEVAPVNGSVALYAVLTAIARSEIADAASVLDSSQRRLSSAVVHQLYQHLSMFMFPPLLYSCGIGAAVPGSSIRAVSQARSSHPNMAFPTASYALWAYPFMFSMDMRVSILRFFMSAQRSLSLEQCRHILHGHQHLLVRRAVGEPNFGSEETWAGEGGSDTSPRQGGSADRRLDVVGLEWLSEEVLRRRRVTLTVNRRRILQSAEQLFTLATCTLTLDVAFKGEAGIGLGPAMEFYELVVEELLKPQYGLFRTEEVVRDDEVENYAGISCSLQLSGVSQISPPPQPLRRRSCNPLYPAGKQTPQTLHYWELLGLVLGRLLMMGETSSLNFHPLFLRRMLGEEIMVNATPPITNNLELLDAPLASSLLQLTMMSEAELEMCDLYFTIPVSEADGFSPAVDVEVPMLEGGERRRVTKTNVQEYVGRMYSHYLQTVPDLALLHLRRGLQHTVNPLYLELFSVAELGRLLGSPNDAKIWESREHFARNIEAGHGYHKRSDVVQHLLDVVPQWNAQLQHQFLKFVTGSSCVPYGGLTQVIKVVRRDVERSNTTLEISTSRQNGFCATDSAANGANGVAVRGSAVSGTTLNNTFVPNTAHDDTLPTVSTCFLYLKLPPYSSKAVLEERLRFAVCEGSNFFALT</sequence>
<feature type="region of interest" description="Disordered" evidence="4">
    <location>
        <begin position="706"/>
        <end position="785"/>
    </location>
</feature>
<evidence type="ECO:0000259" key="5">
    <source>
        <dbReference type="PROSITE" id="PS50237"/>
    </source>
</evidence>
<feature type="compositionally biased region" description="Polar residues" evidence="4">
    <location>
        <begin position="1468"/>
        <end position="1483"/>
    </location>
</feature>
<feature type="compositionally biased region" description="Low complexity" evidence="4">
    <location>
        <begin position="734"/>
        <end position="748"/>
    </location>
</feature>
<evidence type="ECO:0000256" key="1">
    <source>
        <dbReference type="ARBA" id="ARBA00022679"/>
    </source>
</evidence>
<dbReference type="InterPro" id="IPR045322">
    <property type="entry name" value="HECTD1/TRIP12-like"/>
</dbReference>
<keyword evidence="2 3" id="KW-0833">Ubl conjugation pathway</keyword>
<proteinExistence type="predicted"/>
<protein>
    <recommendedName>
        <fullName evidence="5">HECT domain-containing protein</fullName>
    </recommendedName>
</protein>
<dbReference type="InterPro" id="IPR035983">
    <property type="entry name" value="Hect_E3_ubiquitin_ligase"/>
</dbReference>
<reference evidence="6 7" key="1">
    <citation type="journal article" date="2015" name="PLoS Pathog.">
        <title>Leptomonas seymouri: Adaptations to the Dixenous Life Cycle Analyzed by Genome Sequencing, Transcriptome Profiling and Co-infection with Leishmania donovani.</title>
        <authorList>
            <person name="Kraeva N."/>
            <person name="Butenko A."/>
            <person name="Hlavacova J."/>
            <person name="Kostygov A."/>
            <person name="Myskova J."/>
            <person name="Grybchuk D."/>
            <person name="Lestinova T."/>
            <person name="Votypka J."/>
            <person name="Volf P."/>
            <person name="Opperdoes F."/>
            <person name="Flegontov P."/>
            <person name="Lukes J."/>
            <person name="Yurchenko V."/>
        </authorList>
    </citation>
    <scope>NUCLEOTIDE SEQUENCE [LARGE SCALE GENOMIC DNA]</scope>
    <source>
        <strain evidence="6 7">ATCC 30220</strain>
    </source>
</reference>
<dbReference type="Gene3D" id="3.30.2160.10">
    <property type="entry name" value="Hect, E3 ligase catalytic domain"/>
    <property type="match status" value="1"/>
</dbReference>
<feature type="compositionally biased region" description="Low complexity" evidence="4">
    <location>
        <begin position="1162"/>
        <end position="1174"/>
    </location>
</feature>
<feature type="region of interest" description="Disordered" evidence="4">
    <location>
        <begin position="482"/>
        <end position="531"/>
    </location>
</feature>
<dbReference type="Gene3D" id="3.90.1750.10">
    <property type="entry name" value="Hect, E3 ligase catalytic domains"/>
    <property type="match status" value="1"/>
</dbReference>
<feature type="domain" description="HECT" evidence="5">
    <location>
        <begin position="2267"/>
        <end position="2698"/>
    </location>
</feature>
<dbReference type="GO" id="GO:0000209">
    <property type="term" value="P:protein polyubiquitination"/>
    <property type="evidence" value="ECO:0007669"/>
    <property type="project" value="TreeGrafter"/>
</dbReference>
<feature type="compositionally biased region" description="Polar residues" evidence="4">
    <location>
        <begin position="1578"/>
        <end position="1604"/>
    </location>
</feature>
<evidence type="ECO:0000313" key="6">
    <source>
        <dbReference type="EMBL" id="KPI88448.1"/>
    </source>
</evidence>
<feature type="region of interest" description="Disordered" evidence="4">
    <location>
        <begin position="1468"/>
        <end position="1608"/>
    </location>
</feature>
<dbReference type="InterPro" id="IPR000569">
    <property type="entry name" value="HECT_dom"/>
</dbReference>
<evidence type="ECO:0000256" key="4">
    <source>
        <dbReference type="SAM" id="MobiDB-lite"/>
    </source>
</evidence>
<dbReference type="SUPFAM" id="SSF56204">
    <property type="entry name" value="Hect, E3 ligase catalytic domain"/>
    <property type="match status" value="1"/>
</dbReference>
<keyword evidence="1" id="KW-0808">Transferase</keyword>
<comment type="caution">
    <text evidence="6">The sequence shown here is derived from an EMBL/GenBank/DDBJ whole genome shotgun (WGS) entry which is preliminary data.</text>
</comment>
<feature type="compositionally biased region" description="Polar residues" evidence="4">
    <location>
        <begin position="489"/>
        <end position="509"/>
    </location>
</feature>
<feature type="region of interest" description="Disordered" evidence="4">
    <location>
        <begin position="853"/>
        <end position="872"/>
    </location>
</feature>
<feature type="compositionally biased region" description="Polar residues" evidence="4">
    <location>
        <begin position="517"/>
        <end position="531"/>
    </location>
</feature>
<organism evidence="6 7">
    <name type="scientific">Leptomonas seymouri</name>
    <dbReference type="NCBI Taxonomy" id="5684"/>
    <lineage>
        <taxon>Eukaryota</taxon>
        <taxon>Discoba</taxon>
        <taxon>Euglenozoa</taxon>
        <taxon>Kinetoplastea</taxon>
        <taxon>Metakinetoplastina</taxon>
        <taxon>Trypanosomatida</taxon>
        <taxon>Trypanosomatidae</taxon>
        <taxon>Leishmaniinae</taxon>
        <taxon>Leptomonas</taxon>
    </lineage>
</organism>
<feature type="active site" description="Glycyl thioester intermediate" evidence="3">
    <location>
        <position position="2665"/>
    </location>
</feature>
<accession>A0A0N1PEB2</accession>
<keyword evidence="7" id="KW-1185">Reference proteome</keyword>
<dbReference type="OrthoDB" id="271273at2759"/>